<dbReference type="Proteomes" id="UP000317043">
    <property type="component" value="Unassembled WGS sequence"/>
</dbReference>
<gene>
    <name evidence="2" type="ORF">FB566_4402</name>
</gene>
<feature type="compositionally biased region" description="Basic and acidic residues" evidence="1">
    <location>
        <begin position="294"/>
        <end position="304"/>
    </location>
</feature>
<proteinExistence type="predicted"/>
<dbReference type="InParanoid" id="A0A543B1V6"/>
<comment type="caution">
    <text evidence="2">The sequence shown here is derived from an EMBL/GenBank/DDBJ whole genome shotgun (WGS) entry which is preliminary data.</text>
</comment>
<accession>A0A543B1V6</accession>
<keyword evidence="3" id="KW-1185">Reference proteome</keyword>
<evidence type="ECO:0000313" key="2">
    <source>
        <dbReference type="EMBL" id="TQL78807.1"/>
    </source>
</evidence>
<protein>
    <submittedName>
        <fullName evidence="2">Uncharacterized protein</fullName>
    </submittedName>
</protein>
<organism evidence="2 3">
    <name type="scientific">Stackebrandtia endophytica</name>
    <dbReference type="NCBI Taxonomy" id="1496996"/>
    <lineage>
        <taxon>Bacteria</taxon>
        <taxon>Bacillati</taxon>
        <taxon>Actinomycetota</taxon>
        <taxon>Actinomycetes</taxon>
        <taxon>Glycomycetales</taxon>
        <taxon>Glycomycetaceae</taxon>
        <taxon>Stackebrandtia</taxon>
    </lineage>
</organism>
<sequence>MQRMGRGTSFDQKLRAVTDGQWTTIDRGRRSLTPRLDWWMNNFLEWILVADYDEYHAVRSFNETVFDMNARFPDQVFRKPAGDSLFGEFDFLLTPKIWPALCSVARLHGDDRIELVVLEPDGGDFYLSQGLGYPAVSLSVEASADDYWAEVGFEPDGDALGSITISANVVAITGASGKWGCWGERDIEVAVFQGFPDEATRRDWWEQFGPFLEVSDALETYISSAFYSAPMPDAFIKALTTNYRSAFSGAVTPRNPHQEFSGVSDPVNTRYEFAELDSLLQSSDSIDATVRGTGAERQDSRDQDQPSTAQGRPLSPVEDNLLGNIFSPRFPGSVQLLRQLEVARVIGPWTWGEGSVSIDIAVPPNYPPASTPDGIPPVDVKVYDDMGSYFGELIARIAGGYISELKLTWVTDDPPQYLPRNRDIRVIYREGPMR</sequence>
<dbReference type="AlphaFoldDB" id="A0A543B1V6"/>
<name>A0A543B1V6_9ACTN</name>
<reference evidence="2 3" key="1">
    <citation type="submission" date="2019-06" db="EMBL/GenBank/DDBJ databases">
        <title>Sequencing the genomes of 1000 actinobacteria strains.</title>
        <authorList>
            <person name="Klenk H.-P."/>
        </authorList>
    </citation>
    <scope>NUCLEOTIDE SEQUENCE [LARGE SCALE GENOMIC DNA]</scope>
    <source>
        <strain evidence="2 3">DSM 45928</strain>
    </source>
</reference>
<evidence type="ECO:0000313" key="3">
    <source>
        <dbReference type="Proteomes" id="UP000317043"/>
    </source>
</evidence>
<feature type="region of interest" description="Disordered" evidence="1">
    <location>
        <begin position="291"/>
        <end position="316"/>
    </location>
</feature>
<dbReference type="EMBL" id="VFOW01000001">
    <property type="protein sequence ID" value="TQL78807.1"/>
    <property type="molecule type" value="Genomic_DNA"/>
</dbReference>
<evidence type="ECO:0000256" key="1">
    <source>
        <dbReference type="SAM" id="MobiDB-lite"/>
    </source>
</evidence>